<evidence type="ECO:0000313" key="4">
    <source>
        <dbReference type="EMBL" id="MBJ7599173.1"/>
    </source>
</evidence>
<evidence type="ECO:0008006" key="6">
    <source>
        <dbReference type="Google" id="ProtNLM"/>
    </source>
</evidence>
<dbReference type="Proteomes" id="UP000612893">
    <property type="component" value="Unassembled WGS sequence"/>
</dbReference>
<keyword evidence="1" id="KW-0175">Coiled coil</keyword>
<gene>
    <name evidence="4" type="ORF">JF922_14005</name>
</gene>
<feature type="coiled-coil region" evidence="1">
    <location>
        <begin position="65"/>
        <end position="93"/>
    </location>
</feature>
<feature type="transmembrane region" description="Helical" evidence="3">
    <location>
        <begin position="33"/>
        <end position="54"/>
    </location>
</feature>
<keyword evidence="3" id="KW-1133">Transmembrane helix</keyword>
<organism evidence="4 5">
    <name type="scientific">Candidatus Nephthysia bennettiae</name>
    <dbReference type="NCBI Taxonomy" id="3127016"/>
    <lineage>
        <taxon>Bacteria</taxon>
        <taxon>Bacillati</taxon>
        <taxon>Candidatus Dormiibacterota</taxon>
        <taxon>Candidatus Dormibacteria</taxon>
        <taxon>Candidatus Dormibacterales</taxon>
        <taxon>Candidatus Dormibacteraceae</taxon>
        <taxon>Candidatus Nephthysia</taxon>
    </lineage>
</organism>
<reference evidence="4" key="1">
    <citation type="submission" date="2020-10" db="EMBL/GenBank/DDBJ databases">
        <title>Ca. Dormibacterota MAGs.</title>
        <authorList>
            <person name="Montgomery K."/>
        </authorList>
    </citation>
    <scope>NUCLEOTIDE SEQUENCE [LARGE SCALE GENOMIC DNA]</scope>
    <source>
        <strain evidence="4">SC8812_S17_10</strain>
    </source>
</reference>
<protein>
    <recommendedName>
        <fullName evidence="6">WYL domain-containing protein</fullName>
    </recommendedName>
</protein>
<keyword evidence="5" id="KW-1185">Reference proteome</keyword>
<keyword evidence="3" id="KW-0472">Membrane</keyword>
<proteinExistence type="predicted"/>
<keyword evidence="3" id="KW-0812">Transmembrane</keyword>
<evidence type="ECO:0000256" key="2">
    <source>
        <dbReference type="SAM" id="MobiDB-lite"/>
    </source>
</evidence>
<sequence length="230" mass="26230">MANTVVALANAALVAHTTGNWWSWALWSWPGWSILQALAILGCFLALIALCLQVRDSRRQTDLRNEMARLQMRELKTSQERQEERRNEEYEQAQTPYLSVEIVSGQRRDDDRWVAGCRINADGSGVAYNVILNLLIPSLRYTDAHVVRYLRAPGSAEAELRWPLHLQRDAHLELIFTSRFGRLHRISHAAFVQDDGTLRIADSPTIEDIYGRSSPNSQELVAAGDDRRHR</sequence>
<comment type="caution">
    <text evidence="4">The sequence shown here is derived from an EMBL/GenBank/DDBJ whole genome shotgun (WGS) entry which is preliminary data.</text>
</comment>
<feature type="region of interest" description="Disordered" evidence="2">
    <location>
        <begin position="210"/>
        <end position="230"/>
    </location>
</feature>
<accession>A0A934K9R4</accession>
<evidence type="ECO:0000256" key="3">
    <source>
        <dbReference type="SAM" id="Phobius"/>
    </source>
</evidence>
<dbReference type="EMBL" id="JAEKNR010000142">
    <property type="protein sequence ID" value="MBJ7599173.1"/>
    <property type="molecule type" value="Genomic_DNA"/>
</dbReference>
<evidence type="ECO:0000256" key="1">
    <source>
        <dbReference type="SAM" id="Coils"/>
    </source>
</evidence>
<evidence type="ECO:0000313" key="5">
    <source>
        <dbReference type="Proteomes" id="UP000612893"/>
    </source>
</evidence>
<name>A0A934K9R4_9BACT</name>
<dbReference type="AlphaFoldDB" id="A0A934K9R4"/>
<dbReference type="RefSeq" id="WP_338202641.1">
    <property type="nucleotide sequence ID" value="NZ_JAEKNR010000142.1"/>
</dbReference>